<keyword evidence="4" id="KW-0472">Membrane</keyword>
<proteinExistence type="predicted"/>
<name>A0ABW7ELZ2_9BURK</name>
<keyword evidence="1 2" id="KW-0597">Phosphoprotein</keyword>
<dbReference type="SUPFAM" id="SSF52172">
    <property type="entry name" value="CheY-like"/>
    <property type="match status" value="1"/>
</dbReference>
<dbReference type="InterPro" id="IPR050595">
    <property type="entry name" value="Bact_response_regulator"/>
</dbReference>
<dbReference type="InterPro" id="IPR001789">
    <property type="entry name" value="Sig_transdc_resp-reg_receiver"/>
</dbReference>
<dbReference type="InterPro" id="IPR011006">
    <property type="entry name" value="CheY-like_superfamily"/>
</dbReference>
<evidence type="ECO:0000256" key="3">
    <source>
        <dbReference type="SAM" id="MobiDB-lite"/>
    </source>
</evidence>
<evidence type="ECO:0000256" key="2">
    <source>
        <dbReference type="PROSITE-ProRule" id="PRU00169"/>
    </source>
</evidence>
<dbReference type="RefSeq" id="WP_394470490.1">
    <property type="nucleotide sequence ID" value="NZ_JBIGHY010000003.1"/>
</dbReference>
<feature type="modified residue" description="4-aspartylphosphate" evidence="2">
    <location>
        <position position="334"/>
    </location>
</feature>
<feature type="compositionally biased region" description="Basic and acidic residues" evidence="3">
    <location>
        <begin position="50"/>
        <end position="59"/>
    </location>
</feature>
<keyword evidence="4" id="KW-0812">Transmembrane</keyword>
<dbReference type="Proteomes" id="UP001606300">
    <property type="component" value="Unassembled WGS sequence"/>
</dbReference>
<dbReference type="Pfam" id="PF00072">
    <property type="entry name" value="Response_reg"/>
    <property type="match status" value="1"/>
</dbReference>
<reference evidence="6 7" key="1">
    <citation type="submission" date="2024-09" db="EMBL/GenBank/DDBJ databases">
        <title>Novel species of the genus Pelomonas and Roseateles isolated from streams.</title>
        <authorList>
            <person name="Lu H."/>
        </authorList>
    </citation>
    <scope>NUCLEOTIDE SEQUENCE [LARGE SCALE GENOMIC DNA]</scope>
    <source>
        <strain evidence="6 7">DC23W</strain>
    </source>
</reference>
<evidence type="ECO:0000313" key="6">
    <source>
        <dbReference type="EMBL" id="MFG6414415.1"/>
    </source>
</evidence>
<feature type="transmembrane region" description="Helical" evidence="4">
    <location>
        <begin position="6"/>
        <end position="23"/>
    </location>
</feature>
<accession>A0ABW7ELZ2</accession>
<dbReference type="CDD" id="cd17546">
    <property type="entry name" value="REC_hyHK_CKI1_RcsC-like"/>
    <property type="match status" value="1"/>
</dbReference>
<keyword evidence="4" id="KW-1133">Transmembrane helix</keyword>
<organism evidence="6 7">
    <name type="scientific">Pelomonas dachongensis</name>
    <dbReference type="NCBI Taxonomy" id="3299029"/>
    <lineage>
        <taxon>Bacteria</taxon>
        <taxon>Pseudomonadati</taxon>
        <taxon>Pseudomonadota</taxon>
        <taxon>Betaproteobacteria</taxon>
        <taxon>Burkholderiales</taxon>
        <taxon>Sphaerotilaceae</taxon>
        <taxon>Roseateles</taxon>
    </lineage>
</organism>
<feature type="domain" description="Response regulatory" evidence="5">
    <location>
        <begin position="285"/>
        <end position="399"/>
    </location>
</feature>
<keyword evidence="7" id="KW-1185">Reference proteome</keyword>
<dbReference type="PANTHER" id="PTHR44591:SF3">
    <property type="entry name" value="RESPONSE REGULATORY DOMAIN-CONTAINING PROTEIN"/>
    <property type="match status" value="1"/>
</dbReference>
<protein>
    <submittedName>
        <fullName evidence="6">Response regulator</fullName>
    </submittedName>
</protein>
<sequence>MNELLIWILAIAFAAVVMSLVSLRHRRRQRAREAAERIALEQAEHVARARQLAADRAETPVEPDTADERRRAEAEQELAEATRRIAEAEAARLAREQAENEAAIAEAYRLAAEMQAREKEEAERAEREQAEREAAEAARLAAEAQARDDAERLAREQAEREAAAAEAARRAEEAEAARVAAEARAREEAERLARETVEREAAQREAARLAQEAEDARLAAEAQAREDAARLAREQASREAAEAAETAARAAAEAEAARLAAEAQARAEAAAAAVATRELRADETLVLVADDSKIVRVKLSRLLATRSYRVALAESGEQALELLAAERPHVLITDVEMPGIDGFELTRQVRAAAATSQLPVLMITSSDDKQEQAQAAGVTQLLGKPFSEEALLTAIEQARLAVRVPA</sequence>
<evidence type="ECO:0000259" key="5">
    <source>
        <dbReference type="PROSITE" id="PS50110"/>
    </source>
</evidence>
<feature type="compositionally biased region" description="Basic and acidic residues" evidence="3">
    <location>
        <begin position="119"/>
        <end position="136"/>
    </location>
</feature>
<feature type="region of interest" description="Disordered" evidence="3">
    <location>
        <begin position="119"/>
        <end position="169"/>
    </location>
</feature>
<comment type="caution">
    <text evidence="6">The sequence shown here is derived from an EMBL/GenBank/DDBJ whole genome shotgun (WGS) entry which is preliminary data.</text>
</comment>
<dbReference type="EMBL" id="JBIGHY010000003">
    <property type="protein sequence ID" value="MFG6414415.1"/>
    <property type="molecule type" value="Genomic_DNA"/>
</dbReference>
<gene>
    <name evidence="6" type="ORF">ACG02S_10960</name>
</gene>
<dbReference type="PROSITE" id="PS50110">
    <property type="entry name" value="RESPONSE_REGULATORY"/>
    <property type="match status" value="1"/>
</dbReference>
<evidence type="ECO:0000313" key="7">
    <source>
        <dbReference type="Proteomes" id="UP001606300"/>
    </source>
</evidence>
<evidence type="ECO:0000256" key="4">
    <source>
        <dbReference type="SAM" id="Phobius"/>
    </source>
</evidence>
<feature type="compositionally biased region" description="Basic and acidic residues" evidence="3">
    <location>
        <begin position="145"/>
        <end position="169"/>
    </location>
</feature>
<dbReference type="Gene3D" id="3.40.50.2300">
    <property type="match status" value="1"/>
</dbReference>
<evidence type="ECO:0000256" key="1">
    <source>
        <dbReference type="ARBA" id="ARBA00022553"/>
    </source>
</evidence>
<feature type="compositionally biased region" description="Basic and acidic residues" evidence="3">
    <location>
        <begin position="66"/>
        <end position="79"/>
    </location>
</feature>
<feature type="region of interest" description="Disordered" evidence="3">
    <location>
        <begin position="50"/>
        <end position="79"/>
    </location>
</feature>
<dbReference type="SMART" id="SM00448">
    <property type="entry name" value="REC"/>
    <property type="match status" value="1"/>
</dbReference>
<dbReference type="PANTHER" id="PTHR44591">
    <property type="entry name" value="STRESS RESPONSE REGULATOR PROTEIN 1"/>
    <property type="match status" value="1"/>
</dbReference>